<dbReference type="InterPro" id="IPR036735">
    <property type="entry name" value="NGN_dom_sf"/>
</dbReference>
<name>E6SN37_BACT6</name>
<dbReference type="Pfam" id="PF02357">
    <property type="entry name" value="NusG"/>
    <property type="match status" value="1"/>
</dbReference>
<feature type="domain" description="NusG-like N-terminal" evidence="2">
    <location>
        <begin position="16"/>
        <end position="82"/>
    </location>
</feature>
<protein>
    <submittedName>
        <fullName evidence="3">NGN domain-containing protein</fullName>
    </submittedName>
</protein>
<keyword evidence="1" id="KW-0804">Transcription</keyword>
<dbReference type="eggNOG" id="COG0250">
    <property type="taxonomic scope" value="Bacteria"/>
</dbReference>
<dbReference type="Proteomes" id="UP000008630">
    <property type="component" value="Chromosome"/>
</dbReference>
<dbReference type="AlphaFoldDB" id="E6SN37"/>
<evidence type="ECO:0000259" key="2">
    <source>
        <dbReference type="Pfam" id="PF02357"/>
    </source>
</evidence>
<dbReference type="OrthoDB" id="1032938at2"/>
<dbReference type="EMBL" id="CP002352">
    <property type="protein sequence ID" value="ADV43706.1"/>
    <property type="molecule type" value="Genomic_DNA"/>
</dbReference>
<reference key="1">
    <citation type="submission" date="2010-11" db="EMBL/GenBank/DDBJ databases">
        <title>The complete genome of Bacteroides helcogenes P 36-108.</title>
        <authorList>
            <consortium name="US DOE Joint Genome Institute (JGI-PGF)"/>
            <person name="Lucas S."/>
            <person name="Copeland A."/>
            <person name="Lapidus A."/>
            <person name="Bruce D."/>
            <person name="Goodwin L."/>
            <person name="Pitluck S."/>
            <person name="Kyrpides N."/>
            <person name="Mavromatis K."/>
            <person name="Ivanova N."/>
            <person name="Zeytun A."/>
            <person name="Brettin T."/>
            <person name="Detter J.C."/>
            <person name="Tapia R."/>
            <person name="Han C."/>
            <person name="Land M."/>
            <person name="Hauser L."/>
            <person name="Markowitz V."/>
            <person name="Cheng J.-F."/>
            <person name="Hugenholtz P."/>
            <person name="Woyke T."/>
            <person name="Wu D."/>
            <person name="Gronow S."/>
            <person name="Wellnitz S."/>
            <person name="Brambilla E."/>
            <person name="Klenk H.-P."/>
            <person name="Eisen J.A."/>
        </authorList>
    </citation>
    <scope>NUCLEOTIDE SEQUENCE</scope>
    <source>
        <strain>P 36-108</strain>
    </source>
</reference>
<dbReference type="HOGENOM" id="CLU_2327956_0_0_10"/>
<proteinExistence type="predicted"/>
<dbReference type="Gene3D" id="3.30.70.940">
    <property type="entry name" value="NusG, N-terminal domain"/>
    <property type="match status" value="1"/>
</dbReference>
<dbReference type="KEGG" id="bhl:Bache_1706"/>
<dbReference type="SUPFAM" id="SSF82679">
    <property type="entry name" value="N-utilization substance G protein NusG, N-terminal domain"/>
    <property type="match status" value="1"/>
</dbReference>
<dbReference type="InterPro" id="IPR006645">
    <property type="entry name" value="NGN-like_dom"/>
</dbReference>
<organism evidence="3 4">
    <name type="scientific">Bacteroides helcogenes (strain ATCC 35417 / DSM 20613 / JCM 6297 / CCUG 15421 / P 36-108)</name>
    <dbReference type="NCBI Taxonomy" id="693979"/>
    <lineage>
        <taxon>Bacteria</taxon>
        <taxon>Pseudomonadati</taxon>
        <taxon>Bacteroidota</taxon>
        <taxon>Bacteroidia</taxon>
        <taxon>Bacteroidales</taxon>
        <taxon>Bacteroidaceae</taxon>
        <taxon>Bacteroides</taxon>
    </lineage>
</organism>
<dbReference type="PATRIC" id="fig|693979.3.peg.1799"/>
<reference evidence="3 4" key="2">
    <citation type="journal article" date="2011" name="Stand. Genomic Sci.">
        <title>Complete genome sequence of Bacteroides helcogenes type strain (P 36-108).</title>
        <authorList>
            <person name="Pati A."/>
            <person name="Gronow S."/>
            <person name="Zeytun A."/>
            <person name="Lapidus A."/>
            <person name="Nolan M."/>
            <person name="Hammon N."/>
            <person name="Deshpande S."/>
            <person name="Cheng J.F."/>
            <person name="Tapia R."/>
            <person name="Han C."/>
            <person name="Goodwin L."/>
            <person name="Pitluck S."/>
            <person name="Liolios K."/>
            <person name="Pagani I."/>
            <person name="Ivanova N."/>
            <person name="Mavromatis K."/>
            <person name="Chen A."/>
            <person name="Palaniappan K."/>
            <person name="Land M."/>
            <person name="Hauser L."/>
            <person name="Chang Y.J."/>
            <person name="Jeffries C.D."/>
            <person name="Detter J.C."/>
            <person name="Brambilla E."/>
            <person name="Rohde M."/>
            <person name="Goker M."/>
            <person name="Woyke T."/>
            <person name="Bristow J."/>
            <person name="Eisen J.A."/>
            <person name="Markowitz V."/>
            <person name="Hugenholtz P."/>
            <person name="Kyrpides N.C."/>
            <person name="Klenk H.P."/>
            <person name="Lucas S."/>
        </authorList>
    </citation>
    <scope>NUCLEOTIDE SEQUENCE [LARGE SCALE GENOMIC DNA]</scope>
    <source>
        <strain evidence="4">ATCC 35417 / DSM 20613 / JCM 6297 / CCUG 15421 / P 36-108</strain>
    </source>
</reference>
<dbReference type="RefSeq" id="WP_013547300.1">
    <property type="nucleotide sequence ID" value="NC_014933.1"/>
</dbReference>
<evidence type="ECO:0000313" key="4">
    <source>
        <dbReference type="Proteomes" id="UP000008630"/>
    </source>
</evidence>
<sequence>MTAFQQIKERLEKKRSWYMILTSLRAELKIKARLEDMGIMTYLPFTSVKRHWDGKTKEIRTPAIARCVFIYASNEEIESLQDQVPILCTTDVLGEHQDHQ</sequence>
<dbReference type="GO" id="GO:0006354">
    <property type="term" value="P:DNA-templated transcription elongation"/>
    <property type="evidence" value="ECO:0007669"/>
    <property type="project" value="InterPro"/>
</dbReference>
<accession>E6SN37</accession>
<evidence type="ECO:0000256" key="1">
    <source>
        <dbReference type="ARBA" id="ARBA00023163"/>
    </source>
</evidence>
<dbReference type="STRING" id="693979.Bache_1706"/>
<keyword evidence="4" id="KW-1185">Reference proteome</keyword>
<dbReference type="CDD" id="cd09895">
    <property type="entry name" value="NGN_SP_UpxY"/>
    <property type="match status" value="1"/>
</dbReference>
<evidence type="ECO:0000313" key="3">
    <source>
        <dbReference type="EMBL" id="ADV43706.1"/>
    </source>
</evidence>
<gene>
    <name evidence="3" type="ordered locus">Bache_1706</name>
</gene>